<accession>A0A9N9N9T1</accession>
<sequence length="84" mass="9360">EKLDSTYGSCISKVITIDNVQLIAASLQDQKPQYIIATASTTTKADEVEYVIKNNTGLTTIKFTRPKIFYEYLQAKGAININNQ</sequence>
<name>A0A9N9N9T1_9GLOM</name>
<organism evidence="1 2">
    <name type="scientific">Racocetra fulgida</name>
    <dbReference type="NCBI Taxonomy" id="60492"/>
    <lineage>
        <taxon>Eukaryota</taxon>
        <taxon>Fungi</taxon>
        <taxon>Fungi incertae sedis</taxon>
        <taxon>Mucoromycota</taxon>
        <taxon>Glomeromycotina</taxon>
        <taxon>Glomeromycetes</taxon>
        <taxon>Diversisporales</taxon>
        <taxon>Gigasporaceae</taxon>
        <taxon>Racocetra</taxon>
    </lineage>
</organism>
<feature type="non-terminal residue" evidence="1">
    <location>
        <position position="84"/>
    </location>
</feature>
<keyword evidence="2" id="KW-1185">Reference proteome</keyword>
<dbReference type="AlphaFoldDB" id="A0A9N9N9T1"/>
<evidence type="ECO:0000313" key="2">
    <source>
        <dbReference type="Proteomes" id="UP000789396"/>
    </source>
</evidence>
<dbReference type="OrthoDB" id="2385048at2759"/>
<protein>
    <submittedName>
        <fullName evidence="1">7913_t:CDS:1</fullName>
    </submittedName>
</protein>
<evidence type="ECO:0000313" key="1">
    <source>
        <dbReference type="EMBL" id="CAG8715654.1"/>
    </source>
</evidence>
<comment type="caution">
    <text evidence="1">The sequence shown here is derived from an EMBL/GenBank/DDBJ whole genome shotgun (WGS) entry which is preliminary data.</text>
</comment>
<dbReference type="EMBL" id="CAJVPZ010023464">
    <property type="protein sequence ID" value="CAG8715654.1"/>
    <property type="molecule type" value="Genomic_DNA"/>
</dbReference>
<reference evidence="1" key="1">
    <citation type="submission" date="2021-06" db="EMBL/GenBank/DDBJ databases">
        <authorList>
            <person name="Kallberg Y."/>
            <person name="Tangrot J."/>
            <person name="Rosling A."/>
        </authorList>
    </citation>
    <scope>NUCLEOTIDE SEQUENCE</scope>
    <source>
        <strain evidence="1">IN212</strain>
    </source>
</reference>
<gene>
    <name evidence="1" type="ORF">RFULGI_LOCUS11131</name>
</gene>
<proteinExistence type="predicted"/>
<feature type="non-terminal residue" evidence="1">
    <location>
        <position position="1"/>
    </location>
</feature>
<dbReference type="Proteomes" id="UP000789396">
    <property type="component" value="Unassembled WGS sequence"/>
</dbReference>